<dbReference type="AlphaFoldDB" id="A0ABD1KTB8"/>
<dbReference type="PANTHER" id="PTHR33053">
    <property type="entry name" value="PROTEIN, PUTATIVE-RELATED"/>
    <property type="match status" value="1"/>
</dbReference>
<feature type="compositionally biased region" description="Low complexity" evidence="1">
    <location>
        <begin position="95"/>
        <end position="110"/>
    </location>
</feature>
<evidence type="ECO:0000313" key="2">
    <source>
        <dbReference type="EMBL" id="KAL2102412.1"/>
    </source>
</evidence>
<protein>
    <recommendedName>
        <fullName evidence="4">Transposase domain-containing protein</fullName>
    </recommendedName>
</protein>
<dbReference type="Proteomes" id="UP001591681">
    <property type="component" value="Unassembled WGS sequence"/>
</dbReference>
<sequence length="709" mass="80099">MFLFPLMFTSMELQDHYPVIPLKGTTEIIHVNMSSYWSKRRRVLRATQMAERQILFDFESALDNPAAQVPPSPASPRPASSMGLDEGGGDSVAWGGCSDAESDSSSTCSEGDYDSHVDSDSLEEPGLHQKLKHWAASFSVPLIAITALLTILRKSHPELPKDARTLLGTRPAVPVQTVGNGEYFHFGLTKGILSKLSTIHLPNAIETIKLQFNIDGLPIFKSSKLQFWPILAMIDCDYTRIPFVVGIFCGTGKPSNVFDYLRQFVNELSDLLSSGITFGGRVLRVAISSFICDAPARAFVKQIKSHNGYSGCDKCCQTGNWQNKMTYPETEVRLRSDDEFETIADEDHHINRSPLTGLVKMVSAFPIDYMHLQGRGNTPTSRGHVHLCCLGVMRKLINFWMRGKNSTWQPIRAIKAISEQLVQLRPYTPTEFARKPRELNELDRWKAAELPQFMIYTGPLVLRDTLPHDLYDNFMLFSVAMCLLLTPNISDNMVSFAQKLLAAFVKHFGQVYGKEEIVFSVHQTIHLTDEYRQYGSLDNISSFPYENYLGKIKKMLRKPSQPLQQVVKRLSEEPVCLVPPPPTQPTLLHPHQEGPLPQDFRSGQQFKKVQLNNFCLAVKQGDDCIMIKNKIGIVQNIIKHSDSVFVVYKTFKHRESYFNYPCPSTNIGCFRVFDIDSYLNIDRLEVVQGKCVLFPDGQNFVAIPLRHHS</sequence>
<evidence type="ECO:0008006" key="4">
    <source>
        <dbReference type="Google" id="ProtNLM"/>
    </source>
</evidence>
<comment type="caution">
    <text evidence="2">The sequence shown here is derived from an EMBL/GenBank/DDBJ whole genome shotgun (WGS) entry which is preliminary data.</text>
</comment>
<name>A0ABD1KTB8_9TELE</name>
<evidence type="ECO:0000256" key="1">
    <source>
        <dbReference type="SAM" id="MobiDB-lite"/>
    </source>
</evidence>
<accession>A0ABD1KTB8</accession>
<proteinExistence type="predicted"/>
<feature type="region of interest" description="Disordered" evidence="1">
    <location>
        <begin position="65"/>
        <end position="121"/>
    </location>
</feature>
<keyword evidence="3" id="KW-1185">Reference proteome</keyword>
<evidence type="ECO:0000313" key="3">
    <source>
        <dbReference type="Proteomes" id="UP001591681"/>
    </source>
</evidence>
<dbReference type="EMBL" id="JBHFQA010000002">
    <property type="protein sequence ID" value="KAL2102412.1"/>
    <property type="molecule type" value="Genomic_DNA"/>
</dbReference>
<reference evidence="2 3" key="1">
    <citation type="submission" date="2024-09" db="EMBL/GenBank/DDBJ databases">
        <title>A chromosome-level genome assembly of Gray's grenadier anchovy, Coilia grayii.</title>
        <authorList>
            <person name="Fu Z."/>
        </authorList>
    </citation>
    <scope>NUCLEOTIDE SEQUENCE [LARGE SCALE GENOMIC DNA]</scope>
    <source>
        <strain evidence="2">G4</strain>
        <tissue evidence="2">Muscle</tissue>
    </source>
</reference>
<dbReference type="PANTHER" id="PTHR33053:SF24">
    <property type="entry name" value="TRANSPOSASE DOMAIN-CONTAINING PROTEIN"/>
    <property type="match status" value="1"/>
</dbReference>
<gene>
    <name evidence="2" type="ORF">ACEWY4_001580</name>
</gene>
<organism evidence="2 3">
    <name type="scientific">Coilia grayii</name>
    <name type="common">Gray's grenadier anchovy</name>
    <dbReference type="NCBI Taxonomy" id="363190"/>
    <lineage>
        <taxon>Eukaryota</taxon>
        <taxon>Metazoa</taxon>
        <taxon>Chordata</taxon>
        <taxon>Craniata</taxon>
        <taxon>Vertebrata</taxon>
        <taxon>Euteleostomi</taxon>
        <taxon>Actinopterygii</taxon>
        <taxon>Neopterygii</taxon>
        <taxon>Teleostei</taxon>
        <taxon>Clupei</taxon>
        <taxon>Clupeiformes</taxon>
        <taxon>Clupeoidei</taxon>
        <taxon>Engraulidae</taxon>
        <taxon>Coilinae</taxon>
        <taxon>Coilia</taxon>
    </lineage>
</organism>